<dbReference type="Pfam" id="PF14938">
    <property type="entry name" value="SNAP"/>
    <property type="match status" value="1"/>
</dbReference>
<accession>A0A1W4WKH9</accession>
<evidence type="ECO:0000256" key="7">
    <source>
        <dbReference type="RuleBase" id="RU367013"/>
    </source>
</evidence>
<reference evidence="10" key="1">
    <citation type="submission" date="2025-08" db="UniProtKB">
        <authorList>
            <consortium name="RefSeq"/>
        </authorList>
    </citation>
    <scope>IDENTIFICATION</scope>
    <source>
        <tissue evidence="10">Entire body</tissue>
    </source>
</reference>
<dbReference type="Proteomes" id="UP000192223">
    <property type="component" value="Unplaced"/>
</dbReference>
<evidence type="ECO:0000256" key="1">
    <source>
        <dbReference type="ARBA" id="ARBA00004170"/>
    </source>
</evidence>
<dbReference type="GO" id="GO:0005483">
    <property type="term" value="F:soluble NSF attachment protein activity"/>
    <property type="evidence" value="ECO:0007669"/>
    <property type="project" value="TreeGrafter"/>
</dbReference>
<keyword evidence="9" id="KW-1185">Reference proteome</keyword>
<dbReference type="GO" id="GO:0035494">
    <property type="term" value="P:SNARE complex disassembly"/>
    <property type="evidence" value="ECO:0007669"/>
    <property type="project" value="TreeGrafter"/>
</dbReference>
<dbReference type="PANTHER" id="PTHR13768:SF8">
    <property type="entry name" value="ALPHA-SOLUBLE NSF ATTACHMENT PROTEIN"/>
    <property type="match status" value="1"/>
</dbReference>
<gene>
    <name evidence="10" type="primary">LOC108733811</name>
</gene>
<keyword evidence="4 7" id="KW-0931">ER-Golgi transport</keyword>
<evidence type="ECO:0000256" key="6">
    <source>
        <dbReference type="ARBA" id="ARBA00023136"/>
    </source>
</evidence>
<dbReference type="InterPro" id="IPR000744">
    <property type="entry name" value="NSF_attach"/>
</dbReference>
<dbReference type="GO" id="GO:0005774">
    <property type="term" value="C:vacuolar membrane"/>
    <property type="evidence" value="ECO:0007669"/>
    <property type="project" value="TreeGrafter"/>
</dbReference>
<dbReference type="OrthoDB" id="9984275at2759"/>
<dbReference type="GO" id="GO:0031201">
    <property type="term" value="C:SNARE complex"/>
    <property type="evidence" value="ECO:0007669"/>
    <property type="project" value="TreeGrafter"/>
</dbReference>
<dbReference type="PANTHER" id="PTHR13768">
    <property type="entry name" value="SOLUBLE NSF ATTACHMENT PROTEIN SNAP"/>
    <property type="match status" value="1"/>
</dbReference>
<evidence type="ECO:0000313" key="10">
    <source>
        <dbReference type="RefSeq" id="XP_018320633.1"/>
    </source>
</evidence>
<organism evidence="9 10">
    <name type="scientific">Agrilus planipennis</name>
    <name type="common">Emerald ash borer</name>
    <name type="synonym">Agrilus marcopoli</name>
    <dbReference type="NCBI Taxonomy" id="224129"/>
    <lineage>
        <taxon>Eukaryota</taxon>
        <taxon>Metazoa</taxon>
        <taxon>Ecdysozoa</taxon>
        <taxon>Arthropoda</taxon>
        <taxon>Hexapoda</taxon>
        <taxon>Insecta</taxon>
        <taxon>Pterygota</taxon>
        <taxon>Neoptera</taxon>
        <taxon>Endopterygota</taxon>
        <taxon>Coleoptera</taxon>
        <taxon>Polyphaga</taxon>
        <taxon>Elateriformia</taxon>
        <taxon>Buprestoidea</taxon>
        <taxon>Buprestidae</taxon>
        <taxon>Agrilinae</taxon>
        <taxon>Agrilus</taxon>
    </lineage>
</organism>
<evidence type="ECO:0000256" key="8">
    <source>
        <dbReference type="SAM" id="Coils"/>
    </source>
</evidence>
<proteinExistence type="inferred from homology"/>
<dbReference type="RefSeq" id="XP_018320633.1">
    <property type="nucleotide sequence ID" value="XM_018465131.1"/>
</dbReference>
<dbReference type="GO" id="GO:0019905">
    <property type="term" value="F:syntaxin binding"/>
    <property type="evidence" value="ECO:0007669"/>
    <property type="project" value="TreeGrafter"/>
</dbReference>
<protein>
    <submittedName>
        <fullName evidence="10">Alpha-soluble NSF attachment protein</fullName>
    </submittedName>
</protein>
<dbReference type="AlphaFoldDB" id="A0A1W4WKH9"/>
<dbReference type="GO" id="GO:0006886">
    <property type="term" value="P:intracellular protein transport"/>
    <property type="evidence" value="ECO:0007669"/>
    <property type="project" value="UniProtKB-UniRule"/>
</dbReference>
<dbReference type="GeneID" id="108733811"/>
<sequence>MATNEQKAQQLIAEAEKKLSSSKGFFGSLFGGSAKVEDAVDCYHRAANLFKMAKNWTQAGSAFCEAGNLHLKTGSRHDAATNFVDAANCYKKSDINEAVNCLVRAIEIYTDMGRFTMAAKHHQSIAEMYETDAADLKKAVQHYEQAADYYRGEESNSSANKCLLKVAQYAAQLEDYTKAIQIYEQVASSSLENSLLKYSAKEYLFRAALCHLCVDLLNARHALERYTQIYPAFQDSREYKLLQNIFDQIEEQNLDGYTDVVKEYDSISRLDQWYTTMLLRIKKHINENPDLR</sequence>
<dbReference type="FunFam" id="1.25.40.10:FF:000028">
    <property type="entry name" value="beta-soluble NSF attachment protein-like isoform X1"/>
    <property type="match status" value="1"/>
</dbReference>
<dbReference type="InterPro" id="IPR011990">
    <property type="entry name" value="TPR-like_helical_dom_sf"/>
</dbReference>
<dbReference type="CTD" id="40233"/>
<evidence type="ECO:0000256" key="5">
    <source>
        <dbReference type="ARBA" id="ARBA00022927"/>
    </source>
</evidence>
<evidence type="ECO:0000256" key="4">
    <source>
        <dbReference type="ARBA" id="ARBA00022892"/>
    </source>
</evidence>
<evidence type="ECO:0000256" key="2">
    <source>
        <dbReference type="ARBA" id="ARBA00010050"/>
    </source>
</evidence>
<name>A0A1W4WKH9_AGRPL</name>
<feature type="coiled-coil region" evidence="8">
    <location>
        <begin position="126"/>
        <end position="186"/>
    </location>
</feature>
<keyword evidence="6 7" id="KW-0472">Membrane</keyword>
<dbReference type="Gene3D" id="1.25.40.10">
    <property type="entry name" value="Tetratricopeptide repeat domain"/>
    <property type="match status" value="1"/>
</dbReference>
<dbReference type="KEGG" id="apln:108733811"/>
<keyword evidence="3 7" id="KW-0813">Transport</keyword>
<comment type="similarity">
    <text evidence="2 7">Belongs to the SNAP family.</text>
</comment>
<dbReference type="SUPFAM" id="SSF48452">
    <property type="entry name" value="TPR-like"/>
    <property type="match status" value="1"/>
</dbReference>
<keyword evidence="5 7" id="KW-0653">Protein transport</keyword>
<keyword evidence="8" id="KW-0175">Coiled coil</keyword>
<evidence type="ECO:0000313" key="9">
    <source>
        <dbReference type="Proteomes" id="UP000192223"/>
    </source>
</evidence>
<dbReference type="STRING" id="224129.A0A1W4WKH9"/>
<evidence type="ECO:0000256" key="3">
    <source>
        <dbReference type="ARBA" id="ARBA00022448"/>
    </source>
</evidence>
<dbReference type="InParanoid" id="A0A1W4WKH9"/>
<dbReference type="FunCoup" id="A0A1W4WKH9">
    <property type="interactions" value="1979"/>
</dbReference>
<dbReference type="CDD" id="cd15832">
    <property type="entry name" value="SNAP"/>
    <property type="match status" value="1"/>
</dbReference>
<dbReference type="PRINTS" id="PR00448">
    <property type="entry name" value="NSFATTACHMNT"/>
</dbReference>
<comment type="subcellular location">
    <subcellularLocation>
        <location evidence="1 7">Membrane</location>
        <topology evidence="1 7">Peripheral membrane protein</topology>
    </subcellularLocation>
</comment>
<comment type="function">
    <text evidence="7">Required for vesicular transport between the endoplasmic reticulum and the Golgi apparatus.</text>
</comment>